<dbReference type="SUPFAM" id="SSF56059">
    <property type="entry name" value="Glutathione synthetase ATP-binding domain-like"/>
    <property type="match status" value="2"/>
</dbReference>
<dbReference type="PANTHER" id="PTHR11405:SF53">
    <property type="entry name" value="CARBAMOYL-PHOSPHATE SYNTHASE [AMMONIA], MITOCHONDRIAL"/>
    <property type="match status" value="1"/>
</dbReference>
<evidence type="ECO:0000313" key="18">
    <source>
        <dbReference type="EMBL" id="BBO66175.1"/>
    </source>
</evidence>
<dbReference type="InterPro" id="IPR011761">
    <property type="entry name" value="ATP-grasp"/>
</dbReference>
<dbReference type="Pfam" id="PF25596">
    <property type="entry name" value="CPSase_L_D1"/>
    <property type="match status" value="2"/>
</dbReference>
<evidence type="ECO:0000256" key="8">
    <source>
        <dbReference type="ARBA" id="ARBA00022741"/>
    </source>
</evidence>
<dbReference type="OrthoDB" id="9804197at2"/>
<keyword evidence="7" id="KW-0677">Repeat</keyword>
<dbReference type="Gene3D" id="3.30.1490.20">
    <property type="entry name" value="ATP-grasp fold, A domain"/>
    <property type="match status" value="1"/>
</dbReference>
<dbReference type="CDD" id="cd01424">
    <property type="entry name" value="MGS_CPS_II"/>
    <property type="match status" value="1"/>
</dbReference>
<dbReference type="FunFam" id="3.30.470.20:FF:000026">
    <property type="entry name" value="Carbamoyl-phosphate synthase large chain"/>
    <property type="match status" value="1"/>
</dbReference>
<feature type="domain" description="ATP-grasp" evidence="16">
    <location>
        <begin position="667"/>
        <end position="857"/>
    </location>
</feature>
<name>A0A5K7YCM9_9BACT</name>
<dbReference type="Gene3D" id="3.30.470.20">
    <property type="entry name" value="ATP-grasp fold, B domain"/>
    <property type="match status" value="2"/>
</dbReference>
<keyword evidence="6" id="KW-0479">Metal-binding</keyword>
<keyword evidence="3" id="KW-0055">Arginine biosynthesis</keyword>
<evidence type="ECO:0000256" key="5">
    <source>
        <dbReference type="ARBA" id="ARBA00022605"/>
    </source>
</evidence>
<dbReference type="SMART" id="SM00851">
    <property type="entry name" value="MGS"/>
    <property type="match status" value="1"/>
</dbReference>
<dbReference type="GO" id="GO:0006526">
    <property type="term" value="P:L-arginine biosynthetic process"/>
    <property type="evidence" value="ECO:0007669"/>
    <property type="project" value="UniProtKB-KW"/>
</dbReference>
<dbReference type="GO" id="GO:0046872">
    <property type="term" value="F:metal ion binding"/>
    <property type="evidence" value="ECO:0007669"/>
    <property type="project" value="UniProtKB-KW"/>
</dbReference>
<dbReference type="Gene3D" id="3.40.50.20">
    <property type="match status" value="2"/>
</dbReference>
<dbReference type="SMART" id="SM01096">
    <property type="entry name" value="CPSase_L_D3"/>
    <property type="match status" value="1"/>
</dbReference>
<keyword evidence="4" id="KW-0436">Ligase</keyword>
<dbReference type="GO" id="GO:0004088">
    <property type="term" value="F:carbamoyl-phosphate synthase (glutamine-hydrolyzing) activity"/>
    <property type="evidence" value="ECO:0007669"/>
    <property type="project" value="UniProtKB-EC"/>
</dbReference>
<keyword evidence="19" id="KW-1185">Reference proteome</keyword>
<evidence type="ECO:0000256" key="6">
    <source>
        <dbReference type="ARBA" id="ARBA00022723"/>
    </source>
</evidence>
<dbReference type="RefSeq" id="WP_155314593.1">
    <property type="nucleotide sequence ID" value="NZ_AP021874.1"/>
</dbReference>
<reference evidence="18 19" key="1">
    <citation type="submission" date="2019-11" db="EMBL/GenBank/DDBJ databases">
        <title>Comparative genomics of hydrocarbon-degrading Desulfosarcina strains.</title>
        <authorList>
            <person name="Watanabe M."/>
            <person name="Kojima H."/>
            <person name="Fukui M."/>
        </authorList>
    </citation>
    <scope>NUCLEOTIDE SEQUENCE [LARGE SCALE GENOMIC DNA]</scope>
    <source>
        <strain evidence="18 19">PL12</strain>
    </source>
</reference>
<gene>
    <name evidence="18" type="ORF">DSCA_01050</name>
</gene>
<keyword evidence="11" id="KW-0665">Pyrimidine biosynthesis</keyword>
<evidence type="ECO:0000256" key="12">
    <source>
        <dbReference type="ARBA" id="ARBA00023211"/>
    </source>
</evidence>
<dbReference type="InterPro" id="IPR005483">
    <property type="entry name" value="CPSase_dom"/>
</dbReference>
<comment type="similarity">
    <text evidence="2">Belongs to the CarB family.</text>
</comment>
<evidence type="ECO:0000259" key="17">
    <source>
        <dbReference type="PROSITE" id="PS51855"/>
    </source>
</evidence>
<dbReference type="EMBL" id="AP021874">
    <property type="protein sequence ID" value="BBO66175.1"/>
    <property type="molecule type" value="Genomic_DNA"/>
</dbReference>
<proteinExistence type="inferred from homology"/>
<dbReference type="Proteomes" id="UP000427906">
    <property type="component" value="Chromosome"/>
</dbReference>
<keyword evidence="9 15" id="KW-0067">ATP-binding</keyword>
<dbReference type="PROSITE" id="PS50975">
    <property type="entry name" value="ATP_GRASP"/>
    <property type="match status" value="2"/>
</dbReference>
<dbReference type="Gene3D" id="3.40.50.1380">
    <property type="entry name" value="Methylglyoxal synthase-like domain"/>
    <property type="match status" value="1"/>
</dbReference>
<dbReference type="InterPro" id="IPR011607">
    <property type="entry name" value="MGS-like_dom"/>
</dbReference>
<evidence type="ECO:0000256" key="15">
    <source>
        <dbReference type="PROSITE-ProRule" id="PRU00409"/>
    </source>
</evidence>
<dbReference type="PROSITE" id="PS51855">
    <property type="entry name" value="MGS"/>
    <property type="match status" value="1"/>
</dbReference>
<feature type="domain" description="MGS-like" evidence="17">
    <location>
        <begin position="923"/>
        <end position="1061"/>
    </location>
</feature>
<organism evidence="18 19">
    <name type="scientific">Desulfosarcina alkanivorans</name>
    <dbReference type="NCBI Taxonomy" id="571177"/>
    <lineage>
        <taxon>Bacteria</taxon>
        <taxon>Pseudomonadati</taxon>
        <taxon>Thermodesulfobacteriota</taxon>
        <taxon>Desulfobacteria</taxon>
        <taxon>Desulfobacterales</taxon>
        <taxon>Desulfosarcinaceae</taxon>
        <taxon>Desulfosarcina</taxon>
    </lineage>
</organism>
<comment type="catalytic activity">
    <reaction evidence="14">
        <text>hydrogencarbonate + L-glutamine + 2 ATP + H2O = carbamoyl phosphate + L-glutamate + 2 ADP + phosphate + 2 H(+)</text>
        <dbReference type="Rhea" id="RHEA:18633"/>
        <dbReference type="ChEBI" id="CHEBI:15377"/>
        <dbReference type="ChEBI" id="CHEBI:15378"/>
        <dbReference type="ChEBI" id="CHEBI:17544"/>
        <dbReference type="ChEBI" id="CHEBI:29985"/>
        <dbReference type="ChEBI" id="CHEBI:30616"/>
        <dbReference type="ChEBI" id="CHEBI:43474"/>
        <dbReference type="ChEBI" id="CHEBI:58228"/>
        <dbReference type="ChEBI" id="CHEBI:58359"/>
        <dbReference type="ChEBI" id="CHEBI:456216"/>
        <dbReference type="EC" id="6.3.5.5"/>
    </reaction>
</comment>
<dbReference type="SUPFAM" id="SSF52440">
    <property type="entry name" value="PreATP-grasp domain"/>
    <property type="match status" value="2"/>
</dbReference>
<keyword evidence="5" id="KW-0028">Amino-acid biosynthesis</keyword>
<dbReference type="SUPFAM" id="SSF48108">
    <property type="entry name" value="Carbamoyl phosphate synthetase, large subunit connection domain"/>
    <property type="match status" value="1"/>
</dbReference>
<dbReference type="Pfam" id="PF02787">
    <property type="entry name" value="CPSase_L_D3"/>
    <property type="match status" value="1"/>
</dbReference>
<dbReference type="NCBIfam" id="NF003671">
    <property type="entry name" value="PRK05294.1"/>
    <property type="match status" value="1"/>
</dbReference>
<evidence type="ECO:0000256" key="3">
    <source>
        <dbReference type="ARBA" id="ARBA00022571"/>
    </source>
</evidence>
<dbReference type="Pfam" id="PF02786">
    <property type="entry name" value="CPSase_L_D2"/>
    <property type="match status" value="2"/>
</dbReference>
<keyword evidence="8 15" id="KW-0547">Nucleotide-binding</keyword>
<sequence length="1061" mass="113522">MPTPSMKKVLIIGSGPVRIGQPGAFDDAACRACEIFRKAGIQTVMVHCDPSALAADIETADRTYLVPLTVGAVMEVILREKPDALLPTVGGTTALALANAFVGSGLLRDNHIHLLGISEKTLAATDTPTAFCKLVAELGLAAPDGQSAGNLSDAATIAERIGYPVFVRAAEPDRPQRYGIAFNVEELRMLAAGGRLPADTTGDFRIEQALSGYREIEVEMLRDRDNQMILVGMAENLDSVGVHSGDSTVVIPPATINAGTRRQIASAAFKLAGHIEVTGAVHVKFAVAPERDQVFVLAVNPRFSATAAFFSKAFGIPLPTLHARLSLGAGLDELRTEIDFSSAGPETGEVVAVRLPRWEFDRFPGEANRLDARMKSTGAVMGLGRSFLEALQKAVRSRSPKHPILGGRPELAPLDADTLMRRLVVPSPDRLQLIHEALKKGAGPEAVADITGIGIEWIRQLADLAEMEQQLAAGAGKMPPPSLIENAVAAGFSEDGLSLLLDMPAPSIGDLLSDAGVRIRPHASGDPAYSPVWFNTSANGMAPHAPMGKTVLLVCPGSGRIGQNIELDHCCVHGARALRAAGRSVAMISGNPASACGLNDADRIYVDPLTATDIKAVCRSERPEGVILQFGGHGAMDLARELVADGVPVWGTAHEQAALSQDRLRFSELLTGLGIPHPQLGVADTPEQAMNMAESIGYPLVARPAADRLAKRRTIVMDARMMEHHVIDTAVSPESPIMLEQFLEYAIEVEADALCDGRAVYLPAVMEHIELAGVHSGDAAIVVPPYSTPPRHVETIRAIVNKVALELNVKGVLNTRFAVYNDTVYLLEARPWACRTLPLISTICNVPMAERAVEIMLGMSLDEMDLPRRLLPHYGIRSSVFPFDTFTETDPLLGPRMRSTGQVLTLADVFGTAYFTSQEAAAPPLPLSGKVLITVTDADKPSILEPARLFREMGFDIQATRGTHAFLKKNGIDAQLVKKLGFGRPDLVDGIKTGEVALVVNTPSGRQSHQDDAYIRKTAIRYQIPDITTPAGALAAAKGIAARKQCQDALYTLQSYVRSLK</sequence>
<dbReference type="InterPro" id="IPR033937">
    <property type="entry name" value="MGS_CPS_CarB"/>
</dbReference>
<dbReference type="PANTHER" id="PTHR11405">
    <property type="entry name" value="CARBAMOYLTRANSFERASE FAMILY MEMBER"/>
    <property type="match status" value="1"/>
</dbReference>
<dbReference type="InterPro" id="IPR005479">
    <property type="entry name" value="CPAse_ATP-bd"/>
</dbReference>
<dbReference type="InterPro" id="IPR036897">
    <property type="entry name" value="CarbamoylP_synth_lsu_oligo_sf"/>
</dbReference>
<keyword evidence="12" id="KW-0464">Manganese</keyword>
<comment type="catalytic activity">
    <reaction evidence="13">
        <text>hydrogencarbonate + NH4(+) + 2 ATP = carbamoyl phosphate + 2 ADP + phosphate + 2 H(+)</text>
        <dbReference type="Rhea" id="RHEA:18029"/>
        <dbReference type="ChEBI" id="CHEBI:15378"/>
        <dbReference type="ChEBI" id="CHEBI:17544"/>
        <dbReference type="ChEBI" id="CHEBI:28938"/>
        <dbReference type="ChEBI" id="CHEBI:30616"/>
        <dbReference type="ChEBI" id="CHEBI:43474"/>
        <dbReference type="ChEBI" id="CHEBI:58228"/>
        <dbReference type="ChEBI" id="CHEBI:456216"/>
        <dbReference type="EC" id="6.3.4.16"/>
    </reaction>
</comment>
<dbReference type="AlphaFoldDB" id="A0A5K7YCM9"/>
<dbReference type="SUPFAM" id="SSF52335">
    <property type="entry name" value="Methylglyoxal synthase-like"/>
    <property type="match status" value="1"/>
</dbReference>
<comment type="pathway">
    <text evidence="1">Amino-acid biosynthesis; L-arginine biosynthesis; carbamoyl phosphate from bicarbonate: step 1/1.</text>
</comment>
<evidence type="ECO:0000256" key="14">
    <source>
        <dbReference type="ARBA" id="ARBA00048816"/>
    </source>
</evidence>
<dbReference type="GO" id="GO:0044205">
    <property type="term" value="P:'de novo' UMP biosynthetic process"/>
    <property type="evidence" value="ECO:0007669"/>
    <property type="project" value="UniProtKB-UniPathway"/>
</dbReference>
<dbReference type="GO" id="GO:0005737">
    <property type="term" value="C:cytoplasm"/>
    <property type="evidence" value="ECO:0007669"/>
    <property type="project" value="TreeGrafter"/>
</dbReference>
<evidence type="ECO:0000256" key="1">
    <source>
        <dbReference type="ARBA" id="ARBA00005077"/>
    </source>
</evidence>
<accession>A0A5K7YCM9</accession>
<evidence type="ECO:0000313" key="19">
    <source>
        <dbReference type="Proteomes" id="UP000427906"/>
    </source>
</evidence>
<protein>
    <submittedName>
        <fullName evidence="18">Carbamoyl phosphate synthase large subunit</fullName>
    </submittedName>
</protein>
<dbReference type="InterPro" id="IPR016185">
    <property type="entry name" value="PreATP-grasp_dom_sf"/>
</dbReference>
<evidence type="ECO:0000259" key="16">
    <source>
        <dbReference type="PROSITE" id="PS50975"/>
    </source>
</evidence>
<dbReference type="GO" id="GO:0005524">
    <property type="term" value="F:ATP binding"/>
    <property type="evidence" value="ECO:0007669"/>
    <property type="project" value="UniProtKB-UniRule"/>
</dbReference>
<evidence type="ECO:0000256" key="11">
    <source>
        <dbReference type="ARBA" id="ARBA00022975"/>
    </source>
</evidence>
<dbReference type="FunFam" id="3.40.50.20:FF:000001">
    <property type="entry name" value="Carbamoyl-phosphate synthase large chain"/>
    <property type="match status" value="2"/>
</dbReference>
<dbReference type="GO" id="GO:0004087">
    <property type="term" value="F:carbamoyl-phosphate synthase (ammonia) activity"/>
    <property type="evidence" value="ECO:0007669"/>
    <property type="project" value="UniProtKB-EC"/>
</dbReference>
<dbReference type="Gene3D" id="1.10.1030.10">
    <property type="entry name" value="Carbamoyl-phosphate synthetase, large subunit oligomerisation domain"/>
    <property type="match status" value="1"/>
</dbReference>
<evidence type="ECO:0000256" key="10">
    <source>
        <dbReference type="ARBA" id="ARBA00022842"/>
    </source>
</evidence>
<evidence type="ECO:0000256" key="13">
    <source>
        <dbReference type="ARBA" id="ARBA00047359"/>
    </source>
</evidence>
<dbReference type="InterPro" id="IPR013815">
    <property type="entry name" value="ATP_grasp_subdomain_1"/>
</dbReference>
<feature type="domain" description="ATP-grasp" evidence="16">
    <location>
        <begin position="132"/>
        <end position="327"/>
    </location>
</feature>
<dbReference type="InterPro" id="IPR036914">
    <property type="entry name" value="MGS-like_dom_sf"/>
</dbReference>
<dbReference type="InterPro" id="IPR005480">
    <property type="entry name" value="CPSase_lsu_oligo"/>
</dbReference>
<evidence type="ECO:0000256" key="7">
    <source>
        <dbReference type="ARBA" id="ARBA00022737"/>
    </source>
</evidence>
<evidence type="ECO:0000256" key="9">
    <source>
        <dbReference type="ARBA" id="ARBA00022840"/>
    </source>
</evidence>
<evidence type="ECO:0000256" key="4">
    <source>
        <dbReference type="ARBA" id="ARBA00022598"/>
    </source>
</evidence>
<dbReference type="GO" id="GO:0006541">
    <property type="term" value="P:glutamine metabolic process"/>
    <property type="evidence" value="ECO:0007669"/>
    <property type="project" value="TreeGrafter"/>
</dbReference>
<evidence type="ECO:0000256" key="2">
    <source>
        <dbReference type="ARBA" id="ARBA00009799"/>
    </source>
</evidence>
<dbReference type="Pfam" id="PF02142">
    <property type="entry name" value="MGS"/>
    <property type="match status" value="1"/>
</dbReference>
<dbReference type="KEGG" id="dalk:DSCA_01050"/>
<dbReference type="InterPro" id="IPR058047">
    <property type="entry name" value="CPSase_preATP-grasp"/>
</dbReference>
<keyword evidence="10" id="KW-0460">Magnesium</keyword>
<dbReference type="PRINTS" id="PR00098">
    <property type="entry name" value="CPSASE"/>
</dbReference>
<dbReference type="NCBIfam" id="NF009455">
    <property type="entry name" value="PRK12815.1"/>
    <property type="match status" value="1"/>
</dbReference>
<dbReference type="UniPathway" id="UPA00070">
    <property type="reaction ID" value="UER00115"/>
</dbReference>